<dbReference type="SUPFAM" id="SSF89447">
    <property type="entry name" value="AbrB/MazE/MraZ-like"/>
    <property type="match status" value="1"/>
</dbReference>
<dbReference type="PaxDb" id="523849-OCC_07988"/>
<dbReference type="AlphaFoldDB" id="H3ZKZ0"/>
<evidence type="ECO:0008006" key="3">
    <source>
        <dbReference type="Google" id="ProtNLM"/>
    </source>
</evidence>
<gene>
    <name evidence="1" type="ORF">OCC_07988</name>
</gene>
<dbReference type="KEGG" id="tlt:OCC_07988"/>
<dbReference type="EMBL" id="CP006670">
    <property type="protein sequence ID" value="EHR79391.1"/>
    <property type="molecule type" value="Genomic_DNA"/>
</dbReference>
<dbReference type="HOGENOM" id="CLU_2420205_0_0_2"/>
<evidence type="ECO:0000313" key="2">
    <source>
        <dbReference type="Proteomes" id="UP000015502"/>
    </source>
</evidence>
<sequence length="91" mass="10274">MTDEHTRNVLNLITALAQIKWKDLQNTLRDVVITFFNQTAVYKARVQKGGRIKIPEEERSALGLNEGDIVQVILIPLKEGNKNEKGNSTLD</sequence>
<evidence type="ECO:0000313" key="1">
    <source>
        <dbReference type="EMBL" id="EHR79391.1"/>
    </source>
</evidence>
<organism evidence="1 2">
    <name type="scientific">Thermococcus litoralis (strain ATCC 51850 / DSM 5473 / JCM 8560 / NS-C)</name>
    <dbReference type="NCBI Taxonomy" id="523849"/>
    <lineage>
        <taxon>Archaea</taxon>
        <taxon>Methanobacteriati</taxon>
        <taxon>Methanobacteriota</taxon>
        <taxon>Thermococci</taxon>
        <taxon>Thermococcales</taxon>
        <taxon>Thermococcaceae</taxon>
        <taxon>Thermococcus</taxon>
    </lineage>
</organism>
<dbReference type="GeneID" id="16550323"/>
<keyword evidence="2" id="KW-1185">Reference proteome</keyword>
<dbReference type="Proteomes" id="UP000015502">
    <property type="component" value="Chromosome"/>
</dbReference>
<protein>
    <recommendedName>
        <fullName evidence="3">SpoVT-AbrB domain-containing protein</fullName>
    </recommendedName>
</protein>
<name>H3ZKZ0_THELN</name>
<proteinExistence type="predicted"/>
<dbReference type="OrthoDB" id="6319at2157"/>
<dbReference type="STRING" id="523849.OCC_07988"/>
<dbReference type="RefSeq" id="WP_004066916.1">
    <property type="nucleotide sequence ID" value="NC_022084.1"/>
</dbReference>
<reference evidence="1 2" key="1">
    <citation type="journal article" date="2012" name="J. Bacteriol.">
        <title>Genome sequence of the model hyperthermophilic archaeon Thermococcus litoralis NS-C.</title>
        <authorList>
            <person name="Gardner A.F."/>
            <person name="Kumar S."/>
            <person name="Perler F.B."/>
        </authorList>
    </citation>
    <scope>NUCLEOTIDE SEQUENCE [LARGE SCALE GENOMIC DNA]</scope>
    <source>
        <strain evidence="2">ATCC 51850 / DSM 5473 / JCM 8560 / NS-C</strain>
    </source>
</reference>
<dbReference type="InterPro" id="IPR037914">
    <property type="entry name" value="SpoVT-AbrB_sf"/>
</dbReference>
<dbReference type="Gene3D" id="2.10.260.10">
    <property type="match status" value="1"/>
</dbReference>
<accession>H3ZKZ0</accession>